<keyword evidence="2" id="KW-0472">Membrane</keyword>
<gene>
    <name evidence="8" type="ORF">SAMN05216296_3247</name>
</gene>
<protein>
    <submittedName>
        <fullName evidence="8">Uncharacterized protein YPO0702</fullName>
    </submittedName>
</protein>
<evidence type="ECO:0000313" key="9">
    <source>
        <dbReference type="Proteomes" id="UP000243232"/>
    </source>
</evidence>
<evidence type="ECO:0000256" key="5">
    <source>
        <dbReference type="SAM" id="SignalP"/>
    </source>
</evidence>
<dbReference type="PANTHER" id="PTHR37549:SF1">
    <property type="entry name" value="LIPOPROTEIN LPRI"/>
    <property type="match status" value="1"/>
</dbReference>
<feature type="signal peptide" evidence="5">
    <location>
        <begin position="1"/>
        <end position="23"/>
    </location>
</feature>
<reference evidence="9" key="1">
    <citation type="submission" date="2016-10" db="EMBL/GenBank/DDBJ databases">
        <authorList>
            <person name="Varghese N."/>
            <person name="Submissions S."/>
        </authorList>
    </citation>
    <scope>NUCLEOTIDE SEQUENCE [LARGE SCALE GENOMIC DNA]</scope>
    <source>
        <strain evidence="9">DSM 17875</strain>
    </source>
</reference>
<evidence type="ECO:0000259" key="7">
    <source>
        <dbReference type="Pfam" id="PF09864"/>
    </source>
</evidence>
<name>A0A1H2HT50_9PSED</name>
<sequence length="199" mass="21839">MRTTLSFILTGSASLLLANSVLADSPSYDCSKVASTSIEALVCQSDELSALDRQLAEVYAAARKKAVNAHPPTLKAEQRGWIKGRNDCWKATDIPACVKLSYHSRIAELQALYQLLPGKGPFSFGCDGNPLNEVIVTFYPTEPPTLVAERGDRMSLMYASPSASGAKYEGQNEMFWEHQGEASIRWGYQAAEMRCKKLP</sequence>
<dbReference type="Proteomes" id="UP000243232">
    <property type="component" value="Chromosome I"/>
</dbReference>
<dbReference type="Gene3D" id="1.20.1270.180">
    <property type="match status" value="1"/>
</dbReference>
<organism evidence="8 9">
    <name type="scientific">Pseudomonas pohangensis</name>
    <dbReference type="NCBI Taxonomy" id="364197"/>
    <lineage>
        <taxon>Bacteria</taxon>
        <taxon>Pseudomonadati</taxon>
        <taxon>Pseudomonadota</taxon>
        <taxon>Gammaproteobacteria</taxon>
        <taxon>Pseudomonadales</taxon>
        <taxon>Pseudomonadaceae</taxon>
        <taxon>Pseudomonas</taxon>
    </lineage>
</organism>
<dbReference type="InterPro" id="IPR052755">
    <property type="entry name" value="Lysozyme_Inhibitor_LprI"/>
</dbReference>
<keyword evidence="1 5" id="KW-0732">Signal</keyword>
<evidence type="ECO:0000256" key="1">
    <source>
        <dbReference type="ARBA" id="ARBA00022729"/>
    </source>
</evidence>
<dbReference type="Pfam" id="PF09864">
    <property type="entry name" value="MliC"/>
    <property type="match status" value="1"/>
</dbReference>
<proteinExistence type="predicted"/>
<dbReference type="EMBL" id="LT629785">
    <property type="protein sequence ID" value="SDU35083.1"/>
    <property type="molecule type" value="Genomic_DNA"/>
</dbReference>
<feature type="chain" id="PRO_5009275994" evidence="5">
    <location>
        <begin position="24"/>
        <end position="199"/>
    </location>
</feature>
<keyword evidence="3" id="KW-0564">Palmitate</keyword>
<accession>A0A1H2HT50</accession>
<evidence type="ECO:0000313" key="8">
    <source>
        <dbReference type="EMBL" id="SDU35083.1"/>
    </source>
</evidence>
<evidence type="ECO:0000256" key="4">
    <source>
        <dbReference type="ARBA" id="ARBA00023288"/>
    </source>
</evidence>
<feature type="domain" description="Lysozyme inhibitor LprI-like N-terminal" evidence="6">
    <location>
        <begin position="30"/>
        <end position="88"/>
    </location>
</feature>
<dbReference type="STRING" id="364197.SAMN05216296_3247"/>
<feature type="domain" description="C-type lysozyme inhibitor" evidence="7">
    <location>
        <begin position="126"/>
        <end position="192"/>
    </location>
</feature>
<keyword evidence="4" id="KW-0449">Lipoprotein</keyword>
<dbReference type="InterPro" id="IPR018660">
    <property type="entry name" value="MliC"/>
</dbReference>
<evidence type="ECO:0000256" key="3">
    <source>
        <dbReference type="ARBA" id="ARBA00023139"/>
    </source>
</evidence>
<dbReference type="RefSeq" id="WP_090197740.1">
    <property type="nucleotide sequence ID" value="NZ_LT629785.1"/>
</dbReference>
<dbReference type="AlphaFoldDB" id="A0A1H2HT50"/>
<dbReference type="GO" id="GO:0005576">
    <property type="term" value="C:extracellular region"/>
    <property type="evidence" value="ECO:0007669"/>
    <property type="project" value="TreeGrafter"/>
</dbReference>
<dbReference type="SUPFAM" id="SSF141488">
    <property type="entry name" value="YdhA-like"/>
    <property type="match status" value="1"/>
</dbReference>
<evidence type="ECO:0000259" key="6">
    <source>
        <dbReference type="Pfam" id="PF07007"/>
    </source>
</evidence>
<dbReference type="PANTHER" id="PTHR37549">
    <property type="entry name" value="LIPOPROTEIN LPRI"/>
    <property type="match status" value="1"/>
</dbReference>
<dbReference type="InterPro" id="IPR009739">
    <property type="entry name" value="LprI-like_N"/>
</dbReference>
<keyword evidence="9" id="KW-1185">Reference proteome</keyword>
<evidence type="ECO:0000256" key="2">
    <source>
        <dbReference type="ARBA" id="ARBA00023136"/>
    </source>
</evidence>
<dbReference type="Gene3D" id="2.40.128.200">
    <property type="match status" value="1"/>
</dbReference>
<dbReference type="InterPro" id="IPR036328">
    <property type="entry name" value="MliC_sf"/>
</dbReference>
<dbReference type="Pfam" id="PF07007">
    <property type="entry name" value="LprI"/>
    <property type="match status" value="1"/>
</dbReference>
<dbReference type="OrthoDB" id="5565855at2"/>